<evidence type="ECO:0000313" key="3">
    <source>
        <dbReference type="Proteomes" id="UP000030225"/>
    </source>
</evidence>
<gene>
    <name evidence="2" type="primary">ORF96</name>
</gene>
<keyword evidence="2" id="KW-0347">Helicase</keyword>
<dbReference type="GO" id="GO:0003697">
    <property type="term" value="F:single-stranded DNA binding"/>
    <property type="evidence" value="ECO:0007669"/>
    <property type="project" value="InterPro"/>
</dbReference>
<reference evidence="3" key="1">
    <citation type="journal article" date="2015" name="PLoS ONE">
        <title>Investigation of a Large Collection of Pseudomonas aeruginosa Bacteriophages Collected from a Single Environmental Source in Abidjan, Cote d'Ivoire.</title>
        <authorList>
            <person name="Essoh C."/>
            <person name="Latino L."/>
            <person name="Midoux C."/>
            <person name="Blouin Y."/>
            <person name="Loukou G."/>
            <person name="Nguetta S.P."/>
            <person name="Lathro S."/>
            <person name="Cablanmian A."/>
            <person name="Kouassi A.K."/>
            <person name="Vergnaud G."/>
            <person name="Pourcel C."/>
        </authorList>
    </citation>
    <scope>NUCLEOTIDE SEQUENCE [LARGE SCALE GENOMIC DNA]</scope>
</reference>
<dbReference type="Gene3D" id="2.20.25.10">
    <property type="match status" value="1"/>
</dbReference>
<organism evidence="2 3">
    <name type="scientific">Pseudomonas phage vB_PaeM_PAO1_Ab17</name>
    <dbReference type="NCBI Taxonomy" id="1548904"/>
    <lineage>
        <taxon>Viruses</taxon>
        <taxon>Duplodnaviria</taxon>
        <taxon>Heunggongvirae</taxon>
        <taxon>Uroviricota</taxon>
        <taxon>Caudoviricetes</taxon>
        <taxon>Vandenendeviridae</taxon>
        <taxon>Nankokuvirus</taxon>
        <taxon>Nankokuvirus Ab03</taxon>
    </lineage>
</organism>
<accession>A0A0A1IV25</accession>
<dbReference type="EMBL" id="LN610576">
    <property type="protein sequence ID" value="CEF89586.1"/>
    <property type="molecule type" value="Genomic_DNA"/>
</dbReference>
<dbReference type="PANTHER" id="PTHR12873:SF0">
    <property type="entry name" value="TWINKLE MTDNA HELICASE"/>
    <property type="match status" value="1"/>
</dbReference>
<dbReference type="InterPro" id="IPR027032">
    <property type="entry name" value="Twinkle-like"/>
</dbReference>
<evidence type="ECO:0000313" key="2">
    <source>
        <dbReference type="EMBL" id="CEF89586.1"/>
    </source>
</evidence>
<dbReference type="SUPFAM" id="SSF52540">
    <property type="entry name" value="P-loop containing nucleoside triphosphate hydrolases"/>
    <property type="match status" value="1"/>
</dbReference>
<keyword evidence="2" id="KW-0547">Nucleotide-binding</keyword>
<evidence type="ECO:0000256" key="1">
    <source>
        <dbReference type="SAM" id="MobiDB-lite"/>
    </source>
</evidence>
<dbReference type="GO" id="GO:0043139">
    <property type="term" value="F:5'-3' DNA helicase activity"/>
    <property type="evidence" value="ECO:0007669"/>
    <property type="project" value="InterPro"/>
</dbReference>
<dbReference type="PANTHER" id="PTHR12873">
    <property type="entry name" value="T7-LIKE MITOCHONDRIAL DNA HELICASE"/>
    <property type="match status" value="1"/>
</dbReference>
<dbReference type="Gene3D" id="3.40.1360.10">
    <property type="match status" value="1"/>
</dbReference>
<dbReference type="SUPFAM" id="SSF56731">
    <property type="entry name" value="DNA primase core"/>
    <property type="match status" value="1"/>
</dbReference>
<protein>
    <submittedName>
        <fullName evidence="2">Putative primase/helicase</fullName>
    </submittedName>
</protein>
<keyword evidence="2" id="KW-0378">Hydrolase</keyword>
<sequence>MLIGKFACVLPGCNSSDAMAVYEDEPGVFGGRCFSCDRMVSNNTLARSPLGEELGAVIIKGDRRAQAQRRKEEKEVREIQRKPVITAEDREKIQGNGGADTTLFRGIARQTNEKYGCITHYADNEPVVRYYPIHDHGELVGYKVRQVPKSFYAIGRNDKHCELYGQHLFPAGGKYLLIVGGEEDAHAAYQMLRVDQLQRWKKKNPYADIADAPLPYPVVSPTVGETSAASQLAANYEYINSFDEIILMFDADEKGEQGAQAALEVLPMGKVRIANLPGKDPNKMLEDKQSKAFINAFFDARKASPAGIVGSGQIREAMLNKAMAPKLPLPSFLYELSRKTAGGFPLNSIVNLIAGSGIGKTTWVNELVYHWIFNSPYKMGIVTLEADIAEYGGYLLSRHLGQKLALIEDPQEYLATIESDRVEQASNELFLNADGSDRFLLVDDRGDHDAIKQKIEQMIISGGIQVIVLDPMSDLIDGMDTGEQALFMKWQKQMVKAYDVIFINVNHTRKGKDNKTAASRGAELSEEDIIGSSTIYKSGNINITLVRNKHAEDDLERNTTLVTLTKCRHTGYTGPAGRVLYNIKTHTLISLTDFLNQQVEEYNQEHGESEGLEQYPEAECVEQVHSPEDEAPVYPQLDGPPPTGDDDIPF</sequence>
<keyword evidence="2" id="KW-0067">ATP-binding</keyword>
<dbReference type="Gene3D" id="3.40.50.300">
    <property type="entry name" value="P-loop containing nucleotide triphosphate hydrolases"/>
    <property type="match status" value="1"/>
</dbReference>
<dbReference type="Proteomes" id="UP000030225">
    <property type="component" value="Segment"/>
</dbReference>
<name>A0A0A1IV25_9CAUD</name>
<feature type="region of interest" description="Disordered" evidence="1">
    <location>
        <begin position="603"/>
        <end position="650"/>
    </location>
</feature>
<dbReference type="InterPro" id="IPR027417">
    <property type="entry name" value="P-loop_NTPase"/>
</dbReference>
<dbReference type="CDD" id="cd19483">
    <property type="entry name" value="RecA-like_Gp4D_helicase"/>
    <property type="match status" value="1"/>
</dbReference>
<dbReference type="Pfam" id="PF13155">
    <property type="entry name" value="Toprim_2"/>
    <property type="match status" value="1"/>
</dbReference>
<proteinExistence type="predicted"/>